<dbReference type="InterPro" id="IPR001940">
    <property type="entry name" value="Peptidase_S1C"/>
</dbReference>
<dbReference type="GO" id="GO:0006508">
    <property type="term" value="P:proteolysis"/>
    <property type="evidence" value="ECO:0007669"/>
    <property type="project" value="UniProtKB-KW"/>
</dbReference>
<dbReference type="InterPro" id="IPR001478">
    <property type="entry name" value="PDZ"/>
</dbReference>
<reference evidence="8" key="1">
    <citation type="submission" date="2020-07" db="EMBL/GenBank/DDBJ databases">
        <title>Genome sequence and genetic diversity analysis of an under-domesticated orphan crop, white fonio (Digitaria exilis).</title>
        <authorList>
            <person name="Bennetzen J.L."/>
            <person name="Chen S."/>
            <person name="Ma X."/>
            <person name="Wang X."/>
            <person name="Yssel A.E.J."/>
            <person name="Chaluvadi S.R."/>
            <person name="Johnson M."/>
            <person name="Gangashetty P."/>
            <person name="Hamidou F."/>
            <person name="Sanogo M.D."/>
            <person name="Zwaenepoel A."/>
            <person name="Wallace J."/>
            <person name="Van De Peer Y."/>
            <person name="Van Deynze A."/>
        </authorList>
    </citation>
    <scope>NUCLEOTIDE SEQUENCE</scope>
    <source>
        <tissue evidence="8">Leaves</tissue>
    </source>
</reference>
<gene>
    <name evidence="8" type="ORF">HU200_005513</name>
</gene>
<dbReference type="Gene3D" id="3.20.190.20">
    <property type="match status" value="1"/>
</dbReference>
<dbReference type="Pfam" id="PF13180">
    <property type="entry name" value="PDZ_2"/>
    <property type="match status" value="1"/>
</dbReference>
<feature type="compositionally biased region" description="Basic residues" evidence="5">
    <location>
        <begin position="68"/>
        <end position="77"/>
    </location>
</feature>
<name>A0A835FQP7_9POAL</name>
<dbReference type="Gene3D" id="2.30.42.10">
    <property type="match status" value="1"/>
</dbReference>
<dbReference type="InterPro" id="IPR046449">
    <property type="entry name" value="DEGP_PDZ_sf"/>
</dbReference>
<evidence type="ECO:0008006" key="10">
    <source>
        <dbReference type="Google" id="ProtNLM"/>
    </source>
</evidence>
<evidence type="ECO:0000256" key="2">
    <source>
        <dbReference type="ARBA" id="ARBA00022670"/>
    </source>
</evidence>
<dbReference type="FunFam" id="2.40.10.10:FF:000012">
    <property type="entry name" value="protease Do-like 9"/>
    <property type="match status" value="1"/>
</dbReference>
<feature type="domain" description="PDZ" evidence="6">
    <location>
        <begin position="343"/>
        <end position="443"/>
    </location>
</feature>
<organism evidence="8 9">
    <name type="scientific">Digitaria exilis</name>
    <dbReference type="NCBI Taxonomy" id="1010633"/>
    <lineage>
        <taxon>Eukaryota</taxon>
        <taxon>Viridiplantae</taxon>
        <taxon>Streptophyta</taxon>
        <taxon>Embryophyta</taxon>
        <taxon>Tracheophyta</taxon>
        <taxon>Spermatophyta</taxon>
        <taxon>Magnoliopsida</taxon>
        <taxon>Liliopsida</taxon>
        <taxon>Poales</taxon>
        <taxon>Poaceae</taxon>
        <taxon>PACMAD clade</taxon>
        <taxon>Panicoideae</taxon>
        <taxon>Panicodae</taxon>
        <taxon>Paniceae</taxon>
        <taxon>Anthephorinae</taxon>
        <taxon>Digitaria</taxon>
    </lineage>
</organism>
<dbReference type="Pfam" id="PF17815">
    <property type="entry name" value="PDZ_3"/>
    <property type="match status" value="1"/>
</dbReference>
<sequence>MDGHGNASGGKRKRGRKPKPRAPDSLDNNHNHHHHHHAAPSSSPLANAAGATASDSPDPEPVSSSPAPRRRVRKSRRVRNEPPSEADAAHSPSPPPRRGGPKGAPNGGLVVKMMDVPASVEPLRWDEVVKVVPSMDAVVKVFCVHTEPNFSLPWQRKRQYSSSSSGFIIGGRRVLTNAHSVEHHTQVKVKKRGSDTKYLATVLAIGTECDIAMLTVEDDEFWKGVSPVEFGSLPALQDAVTVVGYPIGGDTISVTSGVVSRIEILSYVHGSTELVGLQIDAAINSGNSGGPAFNDKGKCVGIAFQSLKHEDAENIGYVIPTPVINHFIKDYQKSGEYTGFPILGIEWQKMENPDLRKAMGMKSDQKGVRVRRVEPTAPESGCLQPSDIILSFDGIDIANDGTVPFRHGERIGFSYLVSQKYTGEKARVKVLRNSKIHEFNIKLATHKRLIPAHIKGRPPSYYIVAGFVFTVVSVPYLRSEYGKDYEYDAPVKLLDKHMHAMAQSPDEQLVVVSQVLVSDINIGYEDIVNIQVLAFNGTPVKNLKHLATMVEECDEAFLKFDLDYDQLVVLETKTAKAATQDILTTHCIPSAMSEDLKS</sequence>
<dbReference type="FunFam" id="2.40.10.10:FF:000131">
    <property type="entry name" value="Protease Do-like 9"/>
    <property type="match status" value="1"/>
</dbReference>
<evidence type="ECO:0000256" key="5">
    <source>
        <dbReference type="SAM" id="MobiDB-lite"/>
    </source>
</evidence>
<keyword evidence="2" id="KW-0645">Protease</keyword>
<feature type="region of interest" description="Disordered" evidence="5">
    <location>
        <begin position="1"/>
        <end position="109"/>
    </location>
</feature>
<keyword evidence="3" id="KW-0378">Hydrolase</keyword>
<dbReference type="PRINTS" id="PR00834">
    <property type="entry name" value="PROTEASES2C"/>
</dbReference>
<dbReference type="InterPro" id="IPR036034">
    <property type="entry name" value="PDZ_sf"/>
</dbReference>
<evidence type="ECO:0000256" key="3">
    <source>
        <dbReference type="ARBA" id="ARBA00022801"/>
    </source>
</evidence>
<dbReference type="Pfam" id="PF13365">
    <property type="entry name" value="Trypsin_2"/>
    <property type="match status" value="1"/>
</dbReference>
<protein>
    <recommendedName>
        <fullName evidence="10">Protease Do-like 9</fullName>
    </recommendedName>
</protein>
<dbReference type="SUPFAM" id="SSF50494">
    <property type="entry name" value="Trypsin-like serine proteases"/>
    <property type="match status" value="1"/>
</dbReference>
<dbReference type="InterPro" id="IPR009003">
    <property type="entry name" value="Peptidase_S1_PA"/>
</dbReference>
<evidence type="ECO:0000256" key="1">
    <source>
        <dbReference type="ARBA" id="ARBA00010541"/>
    </source>
</evidence>
<feature type="domain" description="Protease Do-like PDZ" evidence="7">
    <location>
        <begin position="450"/>
        <end position="595"/>
    </location>
</feature>
<evidence type="ECO:0000313" key="9">
    <source>
        <dbReference type="Proteomes" id="UP000636709"/>
    </source>
</evidence>
<dbReference type="Gene3D" id="2.40.10.10">
    <property type="entry name" value="Trypsin-like serine proteases"/>
    <property type="match status" value="2"/>
</dbReference>
<proteinExistence type="inferred from homology"/>
<feature type="compositionally biased region" description="Basic and acidic residues" evidence="5">
    <location>
        <begin position="21"/>
        <end position="30"/>
    </location>
</feature>
<dbReference type="InterPro" id="IPR043504">
    <property type="entry name" value="Peptidase_S1_PA_chymotrypsin"/>
</dbReference>
<dbReference type="SUPFAM" id="SSF50156">
    <property type="entry name" value="PDZ domain-like"/>
    <property type="match status" value="1"/>
</dbReference>
<feature type="compositionally biased region" description="Basic residues" evidence="5">
    <location>
        <begin position="10"/>
        <end position="20"/>
    </location>
</feature>
<evidence type="ECO:0000259" key="6">
    <source>
        <dbReference type="Pfam" id="PF13180"/>
    </source>
</evidence>
<dbReference type="InterPro" id="IPR041517">
    <property type="entry name" value="DEGP_PDZ"/>
</dbReference>
<comment type="similarity">
    <text evidence="1">Belongs to the peptidase S1C family.</text>
</comment>
<dbReference type="Proteomes" id="UP000636709">
    <property type="component" value="Unassembled WGS sequence"/>
</dbReference>
<dbReference type="EMBL" id="JACEFO010000375">
    <property type="protein sequence ID" value="KAF8772556.1"/>
    <property type="molecule type" value="Genomic_DNA"/>
</dbReference>
<keyword evidence="4" id="KW-0720">Serine protease</keyword>
<feature type="compositionally biased region" description="Low complexity" evidence="5">
    <location>
        <begin position="39"/>
        <end position="67"/>
    </location>
</feature>
<comment type="caution">
    <text evidence="8">The sequence shown here is derived from an EMBL/GenBank/DDBJ whole genome shotgun (WGS) entry which is preliminary data.</text>
</comment>
<accession>A0A835FQP7</accession>
<evidence type="ECO:0000259" key="7">
    <source>
        <dbReference type="Pfam" id="PF17815"/>
    </source>
</evidence>
<evidence type="ECO:0000256" key="4">
    <source>
        <dbReference type="ARBA" id="ARBA00022825"/>
    </source>
</evidence>
<dbReference type="GO" id="GO:0004252">
    <property type="term" value="F:serine-type endopeptidase activity"/>
    <property type="evidence" value="ECO:0007669"/>
    <property type="project" value="InterPro"/>
</dbReference>
<dbReference type="AlphaFoldDB" id="A0A835FQP7"/>
<dbReference type="PANTHER" id="PTHR45980">
    <property type="match status" value="1"/>
</dbReference>
<keyword evidence="9" id="KW-1185">Reference proteome</keyword>
<dbReference type="OrthoDB" id="4217619at2759"/>
<evidence type="ECO:0000313" key="8">
    <source>
        <dbReference type="EMBL" id="KAF8772556.1"/>
    </source>
</evidence>
<dbReference type="PANTHER" id="PTHR45980:SF20">
    <property type="entry name" value="OS06G0234100 PROTEIN"/>
    <property type="match status" value="1"/>
</dbReference>